<dbReference type="AlphaFoldDB" id="A0A835KHU7"/>
<dbReference type="InterPro" id="IPR012871">
    <property type="entry name" value="DUF1668_ORYSA"/>
</dbReference>
<dbReference type="EMBL" id="JACEFO010001623">
    <property type="protein sequence ID" value="KAF8729703.1"/>
    <property type="molecule type" value="Genomic_DNA"/>
</dbReference>
<dbReference type="PANTHER" id="PTHR33085">
    <property type="entry name" value="OS12G0113100 PROTEIN-RELATED"/>
    <property type="match status" value="1"/>
</dbReference>
<evidence type="ECO:0000313" key="2">
    <source>
        <dbReference type="Proteomes" id="UP000636709"/>
    </source>
</evidence>
<gene>
    <name evidence="1" type="ORF">HU200_017659</name>
</gene>
<evidence type="ECO:0000313" key="1">
    <source>
        <dbReference type="EMBL" id="KAF8729703.1"/>
    </source>
</evidence>
<protein>
    <submittedName>
        <fullName evidence="1">Uncharacterized protein</fullName>
    </submittedName>
</protein>
<comment type="caution">
    <text evidence="1">The sequence shown here is derived from an EMBL/GenBank/DDBJ whole genome shotgun (WGS) entry which is preliminary data.</text>
</comment>
<organism evidence="1 2">
    <name type="scientific">Digitaria exilis</name>
    <dbReference type="NCBI Taxonomy" id="1010633"/>
    <lineage>
        <taxon>Eukaryota</taxon>
        <taxon>Viridiplantae</taxon>
        <taxon>Streptophyta</taxon>
        <taxon>Embryophyta</taxon>
        <taxon>Tracheophyta</taxon>
        <taxon>Spermatophyta</taxon>
        <taxon>Magnoliopsida</taxon>
        <taxon>Liliopsida</taxon>
        <taxon>Poales</taxon>
        <taxon>Poaceae</taxon>
        <taxon>PACMAD clade</taxon>
        <taxon>Panicoideae</taxon>
        <taxon>Panicodae</taxon>
        <taxon>Paniceae</taxon>
        <taxon>Anthephorinae</taxon>
        <taxon>Digitaria</taxon>
    </lineage>
</organism>
<dbReference type="PANTHER" id="PTHR33085:SF132">
    <property type="entry name" value="OS02G0198100 PROTEIN"/>
    <property type="match status" value="1"/>
</dbReference>
<reference evidence="1" key="1">
    <citation type="submission" date="2020-07" db="EMBL/GenBank/DDBJ databases">
        <title>Genome sequence and genetic diversity analysis of an under-domesticated orphan crop, white fonio (Digitaria exilis).</title>
        <authorList>
            <person name="Bennetzen J.L."/>
            <person name="Chen S."/>
            <person name="Ma X."/>
            <person name="Wang X."/>
            <person name="Yssel A.E.J."/>
            <person name="Chaluvadi S.R."/>
            <person name="Johnson M."/>
            <person name="Gangashetty P."/>
            <person name="Hamidou F."/>
            <person name="Sanogo M.D."/>
            <person name="Zwaenepoel A."/>
            <person name="Wallace J."/>
            <person name="Van De Peer Y."/>
            <person name="Van Deynze A."/>
        </authorList>
    </citation>
    <scope>NUCLEOTIDE SEQUENCE</scope>
    <source>
        <tissue evidence="1">Leaves</tissue>
    </source>
</reference>
<keyword evidence="2" id="KW-1185">Reference proteome</keyword>
<accession>A0A835KHU7</accession>
<dbReference type="OrthoDB" id="673361at2759"/>
<dbReference type="Proteomes" id="UP000636709">
    <property type="component" value="Unassembled WGS sequence"/>
</dbReference>
<proteinExistence type="predicted"/>
<dbReference type="Pfam" id="PF07893">
    <property type="entry name" value="DUF1668"/>
    <property type="match status" value="1"/>
</dbReference>
<name>A0A835KHU7_9POAL</name>
<sequence>MSRGDALGSSSEFDKPIYLVAEQGDEPSAYSVIKIDAAAGGDKSLRARTVADLHNTQQGMSFVAAHSEHGSWIVGIGGRQYGCTIIFDPTTRETFRGPGTAFPKHEPVLISHGGEVYVISRRPQVVPYLDFEPWFQSLSFNNGVPSIDCGVVPSWSFLPPPPFFPCVLDPYEFASPPKITVTSYASVGSHILLSPQPELKLGTYGFHVVEKTWEKVCDENLPFAGQAVPLGGSLFAACQYSNPLTATALVFHMYLAVQNTAVNTTRLTIQEIHTVVSKEAIPQPLFCPLGKDSFCSIRLPPLNPIHDKSNRPNMVHIISTNFQIENTEATIQVKEHIHTYKCRRQFGLMDSAMPVVAALSM</sequence>